<name>B6WWE8_9BACT</name>
<gene>
    <name evidence="8" type="ORF">DESPIG_02416</name>
</gene>
<dbReference type="PROSITE" id="PS50850">
    <property type="entry name" value="MFS"/>
    <property type="match status" value="1"/>
</dbReference>
<dbReference type="PANTHER" id="PTHR42718:SF9">
    <property type="entry name" value="MAJOR FACILITATOR SUPERFAMILY MULTIDRUG TRANSPORTER MFSC"/>
    <property type="match status" value="1"/>
</dbReference>
<feature type="transmembrane region" description="Helical" evidence="6">
    <location>
        <begin position="322"/>
        <end position="343"/>
    </location>
</feature>
<evidence type="ECO:0000256" key="1">
    <source>
        <dbReference type="ARBA" id="ARBA00004141"/>
    </source>
</evidence>
<dbReference type="OrthoDB" id="9807274at2"/>
<evidence type="ECO:0000256" key="6">
    <source>
        <dbReference type="SAM" id="Phobius"/>
    </source>
</evidence>
<feature type="transmembrane region" description="Helical" evidence="6">
    <location>
        <begin position="180"/>
        <end position="197"/>
    </location>
</feature>
<keyword evidence="3 6" id="KW-0812">Transmembrane</keyword>
<evidence type="ECO:0000256" key="5">
    <source>
        <dbReference type="ARBA" id="ARBA00023136"/>
    </source>
</evidence>
<evidence type="ECO:0000259" key="7">
    <source>
        <dbReference type="PROSITE" id="PS50850"/>
    </source>
</evidence>
<keyword evidence="5 6" id="KW-0472">Membrane</keyword>
<dbReference type="Pfam" id="PF07690">
    <property type="entry name" value="MFS_1"/>
    <property type="match status" value="1"/>
</dbReference>
<feature type="transmembrane region" description="Helical" evidence="6">
    <location>
        <begin position="247"/>
        <end position="272"/>
    </location>
</feature>
<proteinExistence type="predicted"/>
<feature type="transmembrane region" description="Helical" evidence="6">
    <location>
        <begin position="284"/>
        <end position="315"/>
    </location>
</feature>
<feature type="transmembrane region" description="Helical" evidence="6">
    <location>
        <begin position="82"/>
        <end position="104"/>
    </location>
</feature>
<dbReference type="InterPro" id="IPR020846">
    <property type="entry name" value="MFS_dom"/>
</dbReference>
<feature type="transmembrane region" description="Helical" evidence="6">
    <location>
        <begin position="57"/>
        <end position="76"/>
    </location>
</feature>
<feature type="domain" description="Major facilitator superfamily (MFS) profile" evidence="7">
    <location>
        <begin position="1"/>
        <end position="494"/>
    </location>
</feature>
<dbReference type="GO" id="GO:0016020">
    <property type="term" value="C:membrane"/>
    <property type="evidence" value="ECO:0007669"/>
    <property type="project" value="UniProtKB-SubCell"/>
</dbReference>
<dbReference type="AlphaFoldDB" id="B6WWE8"/>
<evidence type="ECO:0000313" key="9">
    <source>
        <dbReference type="Proteomes" id="UP000003676"/>
    </source>
</evidence>
<dbReference type="Proteomes" id="UP000003676">
    <property type="component" value="Unassembled WGS sequence"/>
</dbReference>
<keyword evidence="2" id="KW-0813">Transport</keyword>
<reference evidence="8 9" key="2">
    <citation type="submission" date="2008-10" db="EMBL/GenBank/DDBJ databases">
        <authorList>
            <person name="Fulton L."/>
            <person name="Clifton S."/>
            <person name="Fulton B."/>
            <person name="Xu J."/>
            <person name="Minx P."/>
            <person name="Pepin K.H."/>
            <person name="Johnson M."/>
            <person name="Bhonagiri V."/>
            <person name="Nash W.E."/>
            <person name="Mardis E.R."/>
            <person name="Wilson R.K."/>
        </authorList>
    </citation>
    <scope>NUCLEOTIDE SEQUENCE [LARGE SCALE GENOMIC DNA]</scope>
    <source>
        <strain evidence="8 9">ATCC 29098</strain>
    </source>
</reference>
<evidence type="ECO:0000256" key="4">
    <source>
        <dbReference type="ARBA" id="ARBA00022989"/>
    </source>
</evidence>
<dbReference type="HOGENOM" id="CLU_000960_33_1_7"/>
<feature type="transmembrane region" description="Helical" evidence="6">
    <location>
        <begin position="209"/>
        <end position="227"/>
    </location>
</feature>
<keyword evidence="4 6" id="KW-1133">Transmembrane helix</keyword>
<feature type="transmembrane region" description="Helical" evidence="6">
    <location>
        <begin position="29"/>
        <end position="50"/>
    </location>
</feature>
<dbReference type="eggNOG" id="COG0477">
    <property type="taxonomic scope" value="Bacteria"/>
</dbReference>
<reference evidence="8 9" key="1">
    <citation type="submission" date="2008-10" db="EMBL/GenBank/DDBJ databases">
        <title>Draft genome sequence of Desulvovibrio piger (ATCC 29098).</title>
        <authorList>
            <person name="Sudarsanam P."/>
            <person name="Ley R."/>
            <person name="Guruge J."/>
            <person name="Turnbaugh P.J."/>
            <person name="Mahowald M."/>
            <person name="Liep D."/>
            <person name="Gordon J."/>
        </authorList>
    </citation>
    <scope>NUCLEOTIDE SEQUENCE [LARGE SCALE GENOMIC DNA]</scope>
    <source>
        <strain evidence="8 9">ATCC 29098</strain>
    </source>
</reference>
<feature type="transmembrane region" description="Helical" evidence="6">
    <location>
        <begin position="143"/>
        <end position="160"/>
    </location>
</feature>
<evidence type="ECO:0000313" key="8">
    <source>
        <dbReference type="EMBL" id="EEB32703.1"/>
    </source>
</evidence>
<dbReference type="InterPro" id="IPR036259">
    <property type="entry name" value="MFS_trans_sf"/>
</dbReference>
<evidence type="ECO:0000256" key="2">
    <source>
        <dbReference type="ARBA" id="ARBA00022448"/>
    </source>
</evidence>
<dbReference type="InterPro" id="IPR011701">
    <property type="entry name" value="MFS"/>
</dbReference>
<dbReference type="PANTHER" id="PTHR42718">
    <property type="entry name" value="MAJOR FACILITATOR SUPERFAMILY MULTIDRUG TRANSPORTER MFSC"/>
    <property type="match status" value="1"/>
</dbReference>
<evidence type="ECO:0000256" key="3">
    <source>
        <dbReference type="ARBA" id="ARBA00022692"/>
    </source>
</evidence>
<feature type="transmembrane region" description="Helical" evidence="6">
    <location>
        <begin position="450"/>
        <end position="476"/>
    </location>
</feature>
<dbReference type="Gene3D" id="1.20.1250.20">
    <property type="entry name" value="MFS general substrate transporter like domains"/>
    <property type="match status" value="1"/>
</dbReference>
<feature type="transmembrane region" description="Helical" evidence="6">
    <location>
        <begin position="111"/>
        <end position="137"/>
    </location>
</feature>
<dbReference type="GO" id="GO:0022857">
    <property type="term" value="F:transmembrane transporter activity"/>
    <property type="evidence" value="ECO:0007669"/>
    <property type="project" value="InterPro"/>
</dbReference>
<organism evidence="8 9">
    <name type="scientific">Desulfovibrio piger ATCC 29098</name>
    <dbReference type="NCBI Taxonomy" id="411464"/>
    <lineage>
        <taxon>Bacteria</taxon>
        <taxon>Pseudomonadati</taxon>
        <taxon>Thermodesulfobacteriota</taxon>
        <taxon>Desulfovibrionia</taxon>
        <taxon>Desulfovibrionales</taxon>
        <taxon>Desulfovibrionaceae</taxon>
        <taxon>Desulfovibrio</taxon>
    </lineage>
</organism>
<dbReference type="SUPFAM" id="SSF103473">
    <property type="entry name" value="MFS general substrate transporter"/>
    <property type="match status" value="1"/>
</dbReference>
<accession>B6WWE8</accession>
<sequence length="494" mass="54121">MTTFHSRLLVSSLPDLRGIWGLSYDEGSVISTVASASQLILAPILPFFLTALGLRRLLLPLSLGFVCVAFCIPFISGYENLLVAHALMGLLIGSFVTATIQIMLKHLPPPWWVVVLAFFTFRVSLGINSGVSLGAFYLEYMGWQWIYWQSGLIMFVYFVLLQRHLPPDTPIRELLHKPDYSGMAFYCLSAVLIYAGLDQGERLGWFDSGIITVFLAGGLVSFCLFLANEALVERPWAPPRLFADFNIIMSVGMVIIYIFILSANSLLITLFLDTVHDLRPLQSGLPLLLVALLLVALLLVALLQLLATPFCAFLVLKTDTRLLCATGVLLMGLACYQGTFITADWMAADFFPMAILFSIGHPLVFLSLMAFCMACFTAKTAVGLLAYIQVSRISTPIAGNALFLLLIRQREDLYFSQTGSRLTGDAPAVARFLDSGGSLDQLREQLQTDAFILGINDVFALCVCIALGTMLLLAFVKAMKPTPVSPVDLGTPGN</sequence>
<dbReference type="EMBL" id="ABXU01000071">
    <property type="protein sequence ID" value="EEB32703.1"/>
    <property type="molecule type" value="Genomic_DNA"/>
</dbReference>
<comment type="caution">
    <text evidence="8">The sequence shown here is derived from an EMBL/GenBank/DDBJ whole genome shotgun (WGS) entry which is preliminary data.</text>
</comment>
<protein>
    <submittedName>
        <fullName evidence="8">Transporter, major facilitator family protein</fullName>
    </submittedName>
</protein>
<feature type="transmembrane region" description="Helical" evidence="6">
    <location>
        <begin position="355"/>
        <end position="377"/>
    </location>
</feature>
<comment type="subcellular location">
    <subcellularLocation>
        <location evidence="1">Membrane</location>
        <topology evidence="1">Multi-pass membrane protein</topology>
    </subcellularLocation>
</comment>